<dbReference type="AlphaFoldDB" id="A0A3A4KNU6"/>
<keyword evidence="6" id="KW-1185">Reference proteome</keyword>
<dbReference type="OrthoDB" id="9774290at2"/>
<organism evidence="5 6">
    <name type="scientific">Nocardia panacis</name>
    <dbReference type="NCBI Taxonomy" id="2340916"/>
    <lineage>
        <taxon>Bacteria</taxon>
        <taxon>Bacillati</taxon>
        <taxon>Actinomycetota</taxon>
        <taxon>Actinomycetes</taxon>
        <taxon>Mycobacteriales</taxon>
        <taxon>Nocardiaceae</taxon>
        <taxon>Nocardia</taxon>
    </lineage>
</organism>
<dbReference type="EMBL" id="QZFU01000016">
    <property type="protein sequence ID" value="RJO77258.1"/>
    <property type="molecule type" value="Genomic_DNA"/>
</dbReference>
<dbReference type="Gene3D" id="3.90.1510.10">
    <property type="entry name" value="Glycerate kinase, domain 2"/>
    <property type="match status" value="1"/>
</dbReference>
<comment type="similarity">
    <text evidence="1 4">Belongs to the glycerate kinase type-1 family.</text>
</comment>
<dbReference type="InterPro" id="IPR004381">
    <property type="entry name" value="Glycerate_kinase"/>
</dbReference>
<name>A0A3A4KNU6_9NOCA</name>
<evidence type="ECO:0000256" key="1">
    <source>
        <dbReference type="ARBA" id="ARBA00006284"/>
    </source>
</evidence>
<dbReference type="NCBIfam" id="TIGR00045">
    <property type="entry name" value="glycerate kinase"/>
    <property type="match status" value="1"/>
</dbReference>
<dbReference type="Proteomes" id="UP000266677">
    <property type="component" value="Unassembled WGS sequence"/>
</dbReference>
<evidence type="ECO:0000256" key="3">
    <source>
        <dbReference type="ARBA" id="ARBA00022777"/>
    </source>
</evidence>
<keyword evidence="3 4" id="KW-0418">Kinase</keyword>
<dbReference type="PIRSF" id="PIRSF006078">
    <property type="entry name" value="GlxK"/>
    <property type="match status" value="1"/>
</dbReference>
<keyword evidence="2 4" id="KW-0808">Transferase</keyword>
<dbReference type="GO" id="GO:0031388">
    <property type="term" value="P:organic acid phosphorylation"/>
    <property type="evidence" value="ECO:0007669"/>
    <property type="project" value="UniProtKB-UniRule"/>
</dbReference>
<dbReference type="Pfam" id="PF02595">
    <property type="entry name" value="Gly_kinase"/>
    <property type="match status" value="1"/>
</dbReference>
<evidence type="ECO:0000256" key="4">
    <source>
        <dbReference type="PIRNR" id="PIRNR006078"/>
    </source>
</evidence>
<evidence type="ECO:0000256" key="2">
    <source>
        <dbReference type="ARBA" id="ARBA00022679"/>
    </source>
</evidence>
<evidence type="ECO:0000313" key="6">
    <source>
        <dbReference type="Proteomes" id="UP000266677"/>
    </source>
</evidence>
<accession>A0A3A4KNU6</accession>
<proteinExistence type="inferred from homology"/>
<comment type="caution">
    <text evidence="5">The sequence shown here is derived from an EMBL/GenBank/DDBJ whole genome shotgun (WGS) entry which is preliminary data.</text>
</comment>
<dbReference type="SUPFAM" id="SSF110738">
    <property type="entry name" value="Glycerate kinase I"/>
    <property type="match status" value="1"/>
</dbReference>
<reference evidence="5 6" key="1">
    <citation type="submission" date="2018-09" db="EMBL/GenBank/DDBJ databases">
        <title>YIM PH21274 draft genome.</title>
        <authorList>
            <person name="Miao C."/>
        </authorList>
    </citation>
    <scope>NUCLEOTIDE SEQUENCE [LARGE SCALE GENOMIC DNA]</scope>
    <source>
        <strain evidence="5 6">YIM PH 21724</strain>
    </source>
</reference>
<evidence type="ECO:0000313" key="5">
    <source>
        <dbReference type="EMBL" id="RJO77258.1"/>
    </source>
</evidence>
<sequence length="368" mass="36315">MPRVVLAPDKFKGSLDAPGVAAALAAGIAGVAPGAEIREVPVADGGDGTVDAFVAAGWQRISLTAPGPTGVDASASYAVRGDTAVIELAAVVGLAKLPGGQFDPLGAGTEGLGVVIGHALEDGRTNIVLGLGGSASTDGGAGMLRALGARLFDAQGRELSMGGAALLDAARLECAAMHPGIAGARFTLACDVDNPLLGPQGAVAVYAAQKGATAEDMTLLEAALANWSRLAGAGYAGTPGAGAAGGTGYGALALLHAEVRSGIELILELLDFPTLLADATLVVTGEGSLDPQSLHGKAPIGVARMARTAGIPVLAVAGRTLLTGPEIEAAGFAACYTLTDLQPDSTLSMTHAAELLERIGAKLAADHL</sequence>
<dbReference type="InterPro" id="IPR036129">
    <property type="entry name" value="Glycerate_kinase_sf"/>
</dbReference>
<protein>
    <submittedName>
        <fullName evidence="5">Glycerate kinase</fullName>
    </submittedName>
</protein>
<dbReference type="GO" id="GO:0008887">
    <property type="term" value="F:glycerate kinase activity"/>
    <property type="evidence" value="ECO:0007669"/>
    <property type="project" value="UniProtKB-UniRule"/>
</dbReference>
<dbReference type="InterPro" id="IPR018193">
    <property type="entry name" value="Glyc_kinase_flavodox-like_fold"/>
</dbReference>
<dbReference type="PANTHER" id="PTHR21599:SF0">
    <property type="entry name" value="GLYCERATE KINASE"/>
    <property type="match status" value="1"/>
</dbReference>
<gene>
    <name evidence="5" type="ORF">D5S18_11475</name>
</gene>
<dbReference type="PANTHER" id="PTHR21599">
    <property type="entry name" value="GLYCERATE KINASE"/>
    <property type="match status" value="1"/>
</dbReference>
<dbReference type="Gene3D" id="3.40.50.10350">
    <property type="entry name" value="Glycerate kinase, domain 1"/>
    <property type="match status" value="1"/>
</dbReference>
<dbReference type="InterPro" id="IPR018197">
    <property type="entry name" value="Glycerate_kinase_RE-like"/>
</dbReference>